<keyword evidence="1" id="KW-1133">Transmembrane helix</keyword>
<keyword evidence="1" id="KW-0812">Transmembrane</keyword>
<evidence type="ECO:0000313" key="4">
    <source>
        <dbReference type="Proteomes" id="UP000828390"/>
    </source>
</evidence>
<feature type="transmembrane region" description="Helical" evidence="1">
    <location>
        <begin position="107"/>
        <end position="132"/>
    </location>
</feature>
<proteinExistence type="predicted"/>
<feature type="transmembrane region" description="Helical" evidence="1">
    <location>
        <begin position="50"/>
        <end position="73"/>
    </location>
</feature>
<dbReference type="InterPro" id="IPR006029">
    <property type="entry name" value="Neurotrans-gated_channel_TM"/>
</dbReference>
<dbReference type="EMBL" id="JAIWYP010000015">
    <property type="protein sequence ID" value="KAH3699072.1"/>
    <property type="molecule type" value="Genomic_DNA"/>
</dbReference>
<feature type="domain" description="Neurotransmitter-gated ion-channel transmembrane" evidence="2">
    <location>
        <begin position="55"/>
        <end position="126"/>
    </location>
</feature>
<dbReference type="InterPro" id="IPR006201">
    <property type="entry name" value="Neur_channel"/>
</dbReference>
<name>A0A9D3YEJ7_DREPO</name>
<organism evidence="3 4">
    <name type="scientific">Dreissena polymorpha</name>
    <name type="common">Zebra mussel</name>
    <name type="synonym">Mytilus polymorpha</name>
    <dbReference type="NCBI Taxonomy" id="45954"/>
    <lineage>
        <taxon>Eukaryota</taxon>
        <taxon>Metazoa</taxon>
        <taxon>Spiralia</taxon>
        <taxon>Lophotrochozoa</taxon>
        <taxon>Mollusca</taxon>
        <taxon>Bivalvia</taxon>
        <taxon>Autobranchia</taxon>
        <taxon>Heteroconchia</taxon>
        <taxon>Euheterodonta</taxon>
        <taxon>Imparidentia</taxon>
        <taxon>Neoheterodontei</taxon>
        <taxon>Myida</taxon>
        <taxon>Dreissenoidea</taxon>
        <taxon>Dreissenidae</taxon>
        <taxon>Dreissena</taxon>
    </lineage>
</organism>
<dbReference type="SUPFAM" id="SSF90112">
    <property type="entry name" value="Neurotransmitter-gated ion-channel transmembrane pore"/>
    <property type="match status" value="1"/>
</dbReference>
<evidence type="ECO:0000256" key="1">
    <source>
        <dbReference type="SAM" id="Phobius"/>
    </source>
</evidence>
<dbReference type="GO" id="GO:0016020">
    <property type="term" value="C:membrane"/>
    <property type="evidence" value="ECO:0007669"/>
    <property type="project" value="InterPro"/>
</dbReference>
<dbReference type="Pfam" id="PF02932">
    <property type="entry name" value="Neur_chan_memb"/>
    <property type="match status" value="1"/>
</dbReference>
<keyword evidence="4" id="KW-1185">Reference proteome</keyword>
<dbReference type="AlphaFoldDB" id="A0A9D3YEJ7"/>
<reference evidence="3" key="1">
    <citation type="journal article" date="2019" name="bioRxiv">
        <title>The Genome of the Zebra Mussel, Dreissena polymorpha: A Resource for Invasive Species Research.</title>
        <authorList>
            <person name="McCartney M.A."/>
            <person name="Auch B."/>
            <person name="Kono T."/>
            <person name="Mallez S."/>
            <person name="Zhang Y."/>
            <person name="Obille A."/>
            <person name="Becker A."/>
            <person name="Abrahante J.E."/>
            <person name="Garbe J."/>
            <person name="Badalamenti J.P."/>
            <person name="Herman A."/>
            <person name="Mangelson H."/>
            <person name="Liachko I."/>
            <person name="Sullivan S."/>
            <person name="Sone E.D."/>
            <person name="Koren S."/>
            <person name="Silverstein K.A.T."/>
            <person name="Beckman K.B."/>
            <person name="Gohl D.M."/>
        </authorList>
    </citation>
    <scope>NUCLEOTIDE SEQUENCE</scope>
    <source>
        <strain evidence="3">Duluth1</strain>
        <tissue evidence="3">Whole animal</tissue>
    </source>
</reference>
<dbReference type="InterPro" id="IPR038050">
    <property type="entry name" value="Neuro_actylchol_rec"/>
</dbReference>
<protein>
    <recommendedName>
        <fullName evidence="2">Neurotransmitter-gated ion-channel transmembrane domain-containing protein</fullName>
    </recommendedName>
</protein>
<dbReference type="Gene3D" id="1.20.58.390">
    <property type="entry name" value="Neurotransmitter-gated ion-channel transmembrane domain"/>
    <property type="match status" value="1"/>
</dbReference>
<sequence length="243" mass="27289">MKCRFEEIRMYNYETNPGWDLTKCTCKVLDQSYYSVISFSVTIRRKPQNFMLTVVFPIMTLAILNICVFLLPTDSGEKAGYSISVFLAFAVFLTIVSSSLPHNSNSVALIAVFLVIQTTCSTLTTVLALVLLRISSFDENVAIPRILVFFMRCFKCKSCSKASRIVPIEQRVAERRMSDESDESSTGHAEYSWKQVVNFLDAVLFVIFACILVASSLGCFLTAMNSSHSDLQTYLLPPELTRS</sequence>
<feature type="transmembrane region" description="Helical" evidence="1">
    <location>
        <begin position="79"/>
        <end position="100"/>
    </location>
</feature>
<dbReference type="Proteomes" id="UP000828390">
    <property type="component" value="Unassembled WGS sequence"/>
</dbReference>
<dbReference type="GO" id="GO:0004888">
    <property type="term" value="F:transmembrane signaling receptor activity"/>
    <property type="evidence" value="ECO:0007669"/>
    <property type="project" value="InterPro"/>
</dbReference>
<dbReference type="InterPro" id="IPR036719">
    <property type="entry name" value="Neuro-gated_channel_TM_sf"/>
</dbReference>
<comment type="caution">
    <text evidence="3">The sequence shown here is derived from an EMBL/GenBank/DDBJ whole genome shotgun (WGS) entry which is preliminary data.</text>
</comment>
<keyword evidence="1" id="KW-0472">Membrane</keyword>
<accession>A0A9D3YEJ7</accession>
<evidence type="ECO:0000259" key="2">
    <source>
        <dbReference type="Pfam" id="PF02932"/>
    </source>
</evidence>
<reference evidence="3" key="2">
    <citation type="submission" date="2020-11" db="EMBL/GenBank/DDBJ databases">
        <authorList>
            <person name="McCartney M.A."/>
            <person name="Auch B."/>
            <person name="Kono T."/>
            <person name="Mallez S."/>
            <person name="Becker A."/>
            <person name="Gohl D.M."/>
            <person name="Silverstein K.A.T."/>
            <person name="Koren S."/>
            <person name="Bechman K.B."/>
            <person name="Herman A."/>
            <person name="Abrahante J.E."/>
            <person name="Garbe J."/>
        </authorList>
    </citation>
    <scope>NUCLEOTIDE SEQUENCE</scope>
    <source>
        <strain evidence="3">Duluth1</strain>
        <tissue evidence="3">Whole animal</tissue>
    </source>
</reference>
<dbReference type="PANTHER" id="PTHR18945">
    <property type="entry name" value="NEUROTRANSMITTER GATED ION CHANNEL"/>
    <property type="match status" value="1"/>
</dbReference>
<feature type="transmembrane region" description="Helical" evidence="1">
    <location>
        <begin position="202"/>
        <end position="223"/>
    </location>
</feature>
<dbReference type="CDD" id="cd19051">
    <property type="entry name" value="LGIC_TM_cation"/>
    <property type="match status" value="1"/>
</dbReference>
<dbReference type="GO" id="GO:0005216">
    <property type="term" value="F:monoatomic ion channel activity"/>
    <property type="evidence" value="ECO:0007669"/>
    <property type="project" value="InterPro"/>
</dbReference>
<evidence type="ECO:0000313" key="3">
    <source>
        <dbReference type="EMBL" id="KAH3699072.1"/>
    </source>
</evidence>
<gene>
    <name evidence="3" type="ORF">DPMN_074027</name>
</gene>